<dbReference type="HOGENOM" id="CLU_120192_2_0_1"/>
<dbReference type="EnsemblPlants" id="OPUNC03G27030.1">
    <property type="protein sequence ID" value="OPUNC03G27030.1"/>
    <property type="gene ID" value="OPUNC03G27030"/>
</dbReference>
<sequence>MEEEDGTVVVDGGGRRRLRRRRCFGPRFRMLGNTLTSKEAFTYAKSNNRRLLHVDAIDRRNDGWLLLRNIELISIPRRYILP</sequence>
<reference evidence="1" key="2">
    <citation type="submission" date="2018-05" db="EMBL/GenBank/DDBJ databases">
        <title>OpunRS2 (Oryza punctata Reference Sequence Version 2).</title>
        <authorList>
            <person name="Zhang J."/>
            <person name="Kudrna D."/>
            <person name="Lee S."/>
            <person name="Talag J."/>
            <person name="Welchert J."/>
            <person name="Wing R.A."/>
        </authorList>
    </citation>
    <scope>NUCLEOTIDE SEQUENCE [LARGE SCALE GENOMIC DNA]</scope>
</reference>
<name>A0A0E0KHG4_ORYPU</name>
<reference evidence="1" key="1">
    <citation type="submission" date="2015-04" db="UniProtKB">
        <authorList>
            <consortium name="EnsemblPlants"/>
        </authorList>
    </citation>
    <scope>IDENTIFICATION</scope>
</reference>
<evidence type="ECO:0000313" key="1">
    <source>
        <dbReference type="EnsemblPlants" id="OPUNC03G27030.1"/>
    </source>
</evidence>
<dbReference type="AlphaFoldDB" id="A0A0E0KHG4"/>
<evidence type="ECO:0000313" key="2">
    <source>
        <dbReference type="Proteomes" id="UP000026962"/>
    </source>
</evidence>
<keyword evidence="2" id="KW-1185">Reference proteome</keyword>
<dbReference type="Proteomes" id="UP000026962">
    <property type="component" value="Chromosome 3"/>
</dbReference>
<accession>A0A0E0KHG4</accession>
<dbReference type="OMA" id="FGPRFRM"/>
<proteinExistence type="predicted"/>
<protein>
    <submittedName>
        <fullName evidence="1">Uncharacterized protein</fullName>
    </submittedName>
</protein>
<dbReference type="Gramene" id="OPUNC03G27030.1">
    <property type="protein sequence ID" value="OPUNC03G27030.1"/>
    <property type="gene ID" value="OPUNC03G27030"/>
</dbReference>
<organism evidence="1">
    <name type="scientific">Oryza punctata</name>
    <name type="common">Red rice</name>
    <dbReference type="NCBI Taxonomy" id="4537"/>
    <lineage>
        <taxon>Eukaryota</taxon>
        <taxon>Viridiplantae</taxon>
        <taxon>Streptophyta</taxon>
        <taxon>Embryophyta</taxon>
        <taxon>Tracheophyta</taxon>
        <taxon>Spermatophyta</taxon>
        <taxon>Magnoliopsida</taxon>
        <taxon>Liliopsida</taxon>
        <taxon>Poales</taxon>
        <taxon>Poaceae</taxon>
        <taxon>BOP clade</taxon>
        <taxon>Oryzoideae</taxon>
        <taxon>Oryzeae</taxon>
        <taxon>Oryzinae</taxon>
        <taxon>Oryza</taxon>
    </lineage>
</organism>